<keyword evidence="3" id="KW-1185">Reference proteome</keyword>
<gene>
    <name evidence="2" type="ORF">Bccel_5032</name>
</gene>
<feature type="region of interest" description="Disordered" evidence="1">
    <location>
        <begin position="36"/>
        <end position="61"/>
    </location>
</feature>
<dbReference type="PATRIC" id="fig|398512.5.peg.5271"/>
<sequence length="170" mass="17293">MSKTIVALFDSYTNAENSANEIKAKGLRTDDISIVTKDESQGDRGTSATMGTDNKNTARGAVNDNISDGVVTGGILGGLAGLLIGAGSMVIPGLGIIAAAGPITGLLSGAVTGSIVGGLVDLGIPENKSKQYEGDIKSGKVLFSMKTDEDKIDSIANILRSNNATSIDTY</sequence>
<dbReference type="EMBL" id="LGTC01000001">
    <property type="protein sequence ID" value="KNY29755.1"/>
    <property type="molecule type" value="Genomic_DNA"/>
</dbReference>
<dbReference type="PANTHER" id="PTHR36109">
    <property type="entry name" value="MEMBRANE PROTEIN-RELATED"/>
    <property type="match status" value="1"/>
</dbReference>
<name>A0A0L6JVX0_9FIRM</name>
<organism evidence="2 3">
    <name type="scientific">Pseudobacteroides cellulosolvens ATCC 35603 = DSM 2933</name>
    <dbReference type="NCBI Taxonomy" id="398512"/>
    <lineage>
        <taxon>Bacteria</taxon>
        <taxon>Bacillati</taxon>
        <taxon>Bacillota</taxon>
        <taxon>Clostridia</taxon>
        <taxon>Eubacteriales</taxon>
        <taxon>Oscillospiraceae</taxon>
        <taxon>Pseudobacteroides</taxon>
    </lineage>
</organism>
<evidence type="ECO:0000313" key="2">
    <source>
        <dbReference type="EMBL" id="KNY29755.1"/>
    </source>
</evidence>
<dbReference type="eggNOG" id="COG4803">
    <property type="taxonomic scope" value="Bacteria"/>
</dbReference>
<dbReference type="Proteomes" id="UP000036923">
    <property type="component" value="Unassembled WGS sequence"/>
</dbReference>
<dbReference type="STRING" id="398512.Bccel_5032"/>
<comment type="caution">
    <text evidence="2">The sequence shown here is derived from an EMBL/GenBank/DDBJ whole genome shotgun (WGS) entry which is preliminary data.</text>
</comment>
<dbReference type="PANTHER" id="PTHR36109:SF2">
    <property type="entry name" value="MEMBRANE PROTEIN"/>
    <property type="match status" value="1"/>
</dbReference>
<evidence type="ECO:0000256" key="1">
    <source>
        <dbReference type="SAM" id="MobiDB-lite"/>
    </source>
</evidence>
<reference evidence="3" key="1">
    <citation type="submission" date="2015-07" db="EMBL/GenBank/DDBJ databases">
        <title>Near-Complete Genome Sequence of the Cellulolytic Bacterium Bacteroides (Pseudobacteroides) cellulosolvens ATCC 35603.</title>
        <authorList>
            <person name="Dassa B."/>
            <person name="Utturkar S.M."/>
            <person name="Klingeman D.M."/>
            <person name="Hurt R.A."/>
            <person name="Keller M."/>
            <person name="Xu J."/>
            <person name="Reddy Y.H.K."/>
            <person name="Borovok I."/>
            <person name="Grinberg I.R."/>
            <person name="Lamed R."/>
            <person name="Zhivin O."/>
            <person name="Bayer E.A."/>
            <person name="Brown S.D."/>
        </authorList>
    </citation>
    <scope>NUCLEOTIDE SEQUENCE [LARGE SCALE GENOMIC DNA]</scope>
    <source>
        <strain evidence="3">DSM 2933</strain>
    </source>
</reference>
<dbReference type="RefSeq" id="WP_036943294.1">
    <property type="nucleotide sequence ID" value="NZ_JQKC01000021.1"/>
</dbReference>
<accession>A0A0L6JVX0</accession>
<dbReference type="AlphaFoldDB" id="A0A0L6JVX0"/>
<dbReference type="OrthoDB" id="514402at2"/>
<evidence type="ECO:0008006" key="4">
    <source>
        <dbReference type="Google" id="ProtNLM"/>
    </source>
</evidence>
<dbReference type="InterPro" id="IPR052948">
    <property type="entry name" value="Low_temp-induced_all0457"/>
</dbReference>
<protein>
    <recommendedName>
        <fullName evidence="4">General stress protein 17M-like domain-containing protein</fullName>
    </recommendedName>
</protein>
<feature type="compositionally biased region" description="Polar residues" evidence="1">
    <location>
        <begin position="43"/>
        <end position="57"/>
    </location>
</feature>
<evidence type="ECO:0000313" key="3">
    <source>
        <dbReference type="Proteomes" id="UP000036923"/>
    </source>
</evidence>
<proteinExistence type="predicted"/>